<sequence>MKNWPNIDKSRLSGKGAKGWLSLALPGSLLIALLIIWEMAVHLSGIEKWLLPSPSLILKSLWETKDLILHHSLQTLYEALLGLVIAVLVGVLIAIMIDLSTRIRQAVYPLLVVSQTIPIIAVAPLLMIWFGYGMTTKILVVALVCFFPIAVNLADGFRLVDQEMIRLLASMGASKGQMFRMVKLPAALPFFFSGMRIAGTYSVMGAVIGEWLGASRGLGIFMTRSSQSFLTDRVFASILVIVFLSLIIFGLIEGMARWLMPWHRRSDFK</sequence>
<dbReference type="PANTHER" id="PTHR30151:SF20">
    <property type="entry name" value="ABC TRANSPORTER PERMEASE PROTEIN HI_0355-RELATED"/>
    <property type="match status" value="1"/>
</dbReference>
<evidence type="ECO:0000256" key="4">
    <source>
        <dbReference type="ARBA" id="ARBA00022692"/>
    </source>
</evidence>
<protein>
    <submittedName>
        <fullName evidence="9">ABC-type nitrate/sulfonate/bicarbonate transport system permease component</fullName>
    </submittedName>
</protein>
<dbReference type="EMBL" id="JAGGKT010000003">
    <property type="protein sequence ID" value="MBP1931666.1"/>
    <property type="molecule type" value="Genomic_DNA"/>
</dbReference>
<feature type="domain" description="ABC transmembrane type-1" evidence="8">
    <location>
        <begin position="72"/>
        <end position="252"/>
    </location>
</feature>
<feature type="transmembrane region" description="Helical" evidence="7">
    <location>
        <begin position="20"/>
        <end position="40"/>
    </location>
</feature>
<evidence type="ECO:0000256" key="2">
    <source>
        <dbReference type="ARBA" id="ARBA00022448"/>
    </source>
</evidence>
<reference evidence="9 10" key="1">
    <citation type="submission" date="2021-03" db="EMBL/GenBank/DDBJ databases">
        <title>Genomic Encyclopedia of Type Strains, Phase IV (KMG-IV): sequencing the most valuable type-strain genomes for metagenomic binning, comparative biology and taxonomic classification.</title>
        <authorList>
            <person name="Goeker M."/>
        </authorList>
    </citation>
    <scope>NUCLEOTIDE SEQUENCE [LARGE SCALE GENOMIC DNA]</scope>
    <source>
        <strain evidence="9 10">DSM 24738</strain>
    </source>
</reference>
<gene>
    <name evidence="9" type="ORF">J2Z37_001667</name>
</gene>
<evidence type="ECO:0000256" key="6">
    <source>
        <dbReference type="ARBA" id="ARBA00023136"/>
    </source>
</evidence>
<dbReference type="CDD" id="cd06261">
    <property type="entry name" value="TM_PBP2"/>
    <property type="match status" value="1"/>
</dbReference>
<keyword evidence="3" id="KW-1003">Cell membrane</keyword>
<proteinExistence type="inferred from homology"/>
<dbReference type="Pfam" id="PF00528">
    <property type="entry name" value="BPD_transp_1"/>
    <property type="match status" value="1"/>
</dbReference>
<evidence type="ECO:0000259" key="8">
    <source>
        <dbReference type="PROSITE" id="PS50928"/>
    </source>
</evidence>
<dbReference type="InterPro" id="IPR000515">
    <property type="entry name" value="MetI-like"/>
</dbReference>
<keyword evidence="10" id="KW-1185">Reference proteome</keyword>
<dbReference type="SUPFAM" id="SSF161098">
    <property type="entry name" value="MetI-like"/>
    <property type="match status" value="1"/>
</dbReference>
<keyword evidence="4 7" id="KW-0812">Transmembrane</keyword>
<feature type="transmembrane region" description="Helical" evidence="7">
    <location>
        <begin position="106"/>
        <end position="132"/>
    </location>
</feature>
<evidence type="ECO:0000256" key="5">
    <source>
        <dbReference type="ARBA" id="ARBA00022989"/>
    </source>
</evidence>
<accession>A0ABS4GN55</accession>
<evidence type="ECO:0000256" key="3">
    <source>
        <dbReference type="ARBA" id="ARBA00022475"/>
    </source>
</evidence>
<feature type="transmembrane region" description="Helical" evidence="7">
    <location>
        <begin position="79"/>
        <end position="99"/>
    </location>
</feature>
<dbReference type="Proteomes" id="UP001519343">
    <property type="component" value="Unassembled WGS sequence"/>
</dbReference>
<name>A0ABS4GN55_9BACL</name>
<comment type="caution">
    <text evidence="9">The sequence shown here is derived from an EMBL/GenBank/DDBJ whole genome shotgun (WGS) entry which is preliminary data.</text>
</comment>
<feature type="transmembrane region" description="Helical" evidence="7">
    <location>
        <begin position="234"/>
        <end position="256"/>
    </location>
</feature>
<feature type="transmembrane region" description="Helical" evidence="7">
    <location>
        <begin position="181"/>
        <end position="214"/>
    </location>
</feature>
<evidence type="ECO:0000256" key="1">
    <source>
        <dbReference type="ARBA" id="ARBA00004651"/>
    </source>
</evidence>
<evidence type="ECO:0000313" key="10">
    <source>
        <dbReference type="Proteomes" id="UP001519343"/>
    </source>
</evidence>
<keyword evidence="6 7" id="KW-0472">Membrane</keyword>
<evidence type="ECO:0000313" key="9">
    <source>
        <dbReference type="EMBL" id="MBP1931666.1"/>
    </source>
</evidence>
<organism evidence="9 10">
    <name type="scientific">Ammoniphilus resinae</name>
    <dbReference type="NCBI Taxonomy" id="861532"/>
    <lineage>
        <taxon>Bacteria</taxon>
        <taxon>Bacillati</taxon>
        <taxon>Bacillota</taxon>
        <taxon>Bacilli</taxon>
        <taxon>Bacillales</taxon>
        <taxon>Paenibacillaceae</taxon>
        <taxon>Aneurinibacillus group</taxon>
        <taxon>Ammoniphilus</taxon>
    </lineage>
</organism>
<dbReference type="PANTHER" id="PTHR30151">
    <property type="entry name" value="ALKANE SULFONATE ABC TRANSPORTER-RELATED, MEMBRANE SUBUNIT"/>
    <property type="match status" value="1"/>
</dbReference>
<keyword evidence="2 7" id="KW-0813">Transport</keyword>
<comment type="similarity">
    <text evidence="7">Belongs to the binding-protein-dependent transport system permease family.</text>
</comment>
<dbReference type="Gene3D" id="1.10.3720.10">
    <property type="entry name" value="MetI-like"/>
    <property type="match status" value="1"/>
</dbReference>
<dbReference type="PROSITE" id="PS50928">
    <property type="entry name" value="ABC_TM1"/>
    <property type="match status" value="1"/>
</dbReference>
<keyword evidence="5 7" id="KW-1133">Transmembrane helix</keyword>
<evidence type="ECO:0000256" key="7">
    <source>
        <dbReference type="RuleBase" id="RU363032"/>
    </source>
</evidence>
<comment type="subcellular location">
    <subcellularLocation>
        <location evidence="1 7">Cell membrane</location>
        <topology evidence="1 7">Multi-pass membrane protein</topology>
    </subcellularLocation>
</comment>
<dbReference type="InterPro" id="IPR035906">
    <property type="entry name" value="MetI-like_sf"/>
</dbReference>
<feature type="transmembrane region" description="Helical" evidence="7">
    <location>
        <begin position="138"/>
        <end position="160"/>
    </location>
</feature>